<evidence type="ECO:0000313" key="4">
    <source>
        <dbReference type="Proteomes" id="UP000001007"/>
    </source>
</evidence>
<dbReference type="Gene3D" id="2.160.20.80">
    <property type="entry name" value="E3 ubiquitin-protein ligase SopA"/>
    <property type="match status" value="2"/>
</dbReference>
<dbReference type="KEGG" id="cte:CT1045"/>
<dbReference type="AlphaFoldDB" id="Q8KDK2"/>
<protein>
    <submittedName>
        <fullName evidence="3">Pentapeptide repeat family protein</fullName>
    </submittedName>
</protein>
<gene>
    <name evidence="3" type="ordered locus">CT1045</name>
</gene>
<organism evidence="3 4">
    <name type="scientific">Chlorobaculum tepidum (strain ATCC 49652 / DSM 12025 / NBRC 103806 / TLS)</name>
    <name type="common">Chlorobium tepidum</name>
    <dbReference type="NCBI Taxonomy" id="194439"/>
    <lineage>
        <taxon>Bacteria</taxon>
        <taxon>Pseudomonadati</taxon>
        <taxon>Chlorobiota</taxon>
        <taxon>Chlorobiia</taxon>
        <taxon>Chlorobiales</taxon>
        <taxon>Chlorobiaceae</taxon>
        <taxon>Chlorobaculum</taxon>
    </lineage>
</organism>
<dbReference type="Pfam" id="PF00805">
    <property type="entry name" value="Pentapeptide"/>
    <property type="match status" value="4"/>
</dbReference>
<dbReference type="STRING" id="194439.CT1045"/>
<dbReference type="PANTHER" id="PTHR14136">
    <property type="entry name" value="BTB_POZ DOMAIN-CONTAINING PROTEIN KCTD9"/>
    <property type="match status" value="1"/>
</dbReference>
<dbReference type="PATRIC" id="fig|194439.7.peg.952"/>
<dbReference type="SUPFAM" id="SSF141571">
    <property type="entry name" value="Pentapeptide repeat-like"/>
    <property type="match status" value="2"/>
</dbReference>
<dbReference type="Pfam" id="PF13676">
    <property type="entry name" value="TIR_2"/>
    <property type="match status" value="1"/>
</dbReference>
<dbReference type="GO" id="GO:0007165">
    <property type="term" value="P:signal transduction"/>
    <property type="evidence" value="ECO:0007669"/>
    <property type="project" value="InterPro"/>
</dbReference>
<dbReference type="EMBL" id="AE006470">
    <property type="protein sequence ID" value="AAM72278.1"/>
    <property type="molecule type" value="Genomic_DNA"/>
</dbReference>
<dbReference type="HOGENOM" id="CLU_495840_0_0_10"/>
<dbReference type="EnsemblBacteria" id="AAM72278">
    <property type="protein sequence ID" value="AAM72278"/>
    <property type="gene ID" value="CT1045"/>
</dbReference>
<reference evidence="3 4" key="1">
    <citation type="journal article" date="2002" name="Proc. Natl. Acad. Sci. U.S.A.">
        <title>The complete genome sequence of Chlorobium tepidum TLS, a photosynthetic, anaerobic, green-sulfur bacterium.</title>
        <authorList>
            <person name="Eisen J.A."/>
            <person name="Nelson K.E."/>
            <person name="Paulsen I.T."/>
            <person name="Heidelberg J.F."/>
            <person name="Wu M."/>
            <person name="Dodson R.J."/>
            <person name="Deboy R."/>
            <person name="Gwinn M.L."/>
            <person name="Nelson W.C."/>
            <person name="Haft D.H."/>
            <person name="Hickey E.K."/>
            <person name="Peterson J.D."/>
            <person name="Durkin A.S."/>
            <person name="Kolonay J.L."/>
            <person name="Yang F."/>
            <person name="Holt I."/>
            <person name="Umayam L.A."/>
            <person name="Mason T."/>
            <person name="Brenner M."/>
            <person name="Shea T.P."/>
            <person name="Parksey D."/>
            <person name="Nierman W.C."/>
            <person name="Feldblyum T.V."/>
            <person name="Hansen C.L."/>
            <person name="Craven M.B."/>
            <person name="Radune D."/>
            <person name="Vamathevan J."/>
            <person name="Khouri H."/>
            <person name="White O."/>
            <person name="Gruber T.M."/>
            <person name="Ketchum K.A."/>
            <person name="Venter J.C."/>
            <person name="Tettelin H."/>
            <person name="Bryant D.A."/>
            <person name="Fraser C.M."/>
        </authorList>
    </citation>
    <scope>NUCLEOTIDE SEQUENCE [LARGE SCALE GENOMIC DNA]</scope>
    <source>
        <strain evidence="4">ATCC 49652 / DSM 12025 / NBRC 103806 / TLS</strain>
    </source>
</reference>
<accession>Q8KDK2</accession>
<evidence type="ECO:0000313" key="3">
    <source>
        <dbReference type="EMBL" id="AAM72278.1"/>
    </source>
</evidence>
<dbReference type="InterPro" id="IPR001646">
    <property type="entry name" value="5peptide_repeat"/>
</dbReference>
<evidence type="ECO:0000259" key="2">
    <source>
        <dbReference type="PROSITE" id="PS50104"/>
    </source>
</evidence>
<sequence>MNKKEPIADREPEPGSQTSKTTQAFEMLRRSVPEWNLYRQEHPGEAVEFNKKDFSETDLSGANLSDASFKAANFSGASLSRVSFRDAKLNGADFAGADLRQSDLSNADLSGANLVMADMSEANLDGANLSMADLNHANLKGAILTQSRLNCANLNECDMREAHLSWADLSGVALSMANAGEADLHDTKLDEADLLGADLHDTDLHEADLHEADLRDVNLHHANLHEADLSKADLSEADLSDADLSGADLGEARLRWTNLKGANLSGADFSMANLNGANLTGASLCGVDLTGANLCDANLENANLCLANFRGTELNMTNLSGSETFHTCFMNVDLRTVKGLDAINHRGPSEISISTLYRSQGQLSDAFMRGCGVPEGMIDHVRSMSGKDFDYLSCIISHSSRDKKFVERLFADLQKEGIRCWLCPDTLKSNRYLEQYLDRANQCCEKMLLVVSDASMKGEWLKNTFFKAAQREARDGQRLLFPVSLVRESKLDEWDLTDHESGRNFGRELRKNFIPLFYGWERDNALYNSQLNQLVASLKSVDPGRSCQL</sequence>
<dbReference type="Proteomes" id="UP000001007">
    <property type="component" value="Chromosome"/>
</dbReference>
<feature type="domain" description="TIR" evidence="2">
    <location>
        <begin position="390"/>
        <end position="534"/>
    </location>
</feature>
<proteinExistence type="predicted"/>
<dbReference type="eggNOG" id="COG1357">
    <property type="taxonomic scope" value="Bacteria"/>
</dbReference>
<evidence type="ECO:0000256" key="1">
    <source>
        <dbReference type="SAM" id="MobiDB-lite"/>
    </source>
</evidence>
<dbReference type="PROSITE" id="PS50104">
    <property type="entry name" value="TIR"/>
    <property type="match status" value="1"/>
</dbReference>
<dbReference type="InterPro" id="IPR000157">
    <property type="entry name" value="TIR_dom"/>
</dbReference>
<keyword evidence="4" id="KW-1185">Reference proteome</keyword>
<feature type="compositionally biased region" description="Polar residues" evidence="1">
    <location>
        <begin position="15"/>
        <end position="24"/>
    </location>
</feature>
<dbReference type="SUPFAM" id="SSF52200">
    <property type="entry name" value="Toll/Interleukin receptor TIR domain"/>
    <property type="match status" value="1"/>
</dbReference>
<dbReference type="InterPro" id="IPR035897">
    <property type="entry name" value="Toll_tir_struct_dom_sf"/>
</dbReference>
<feature type="compositionally biased region" description="Basic and acidic residues" evidence="1">
    <location>
        <begin position="1"/>
        <end position="13"/>
    </location>
</feature>
<dbReference type="InterPro" id="IPR051082">
    <property type="entry name" value="Pentapeptide-BTB/POZ_domain"/>
</dbReference>
<dbReference type="PANTHER" id="PTHR14136:SF17">
    <property type="entry name" value="BTB_POZ DOMAIN-CONTAINING PROTEIN KCTD9"/>
    <property type="match status" value="1"/>
</dbReference>
<dbReference type="RefSeq" id="WP_010932723.1">
    <property type="nucleotide sequence ID" value="NC_002932.3"/>
</dbReference>
<dbReference type="Gene3D" id="3.40.50.10140">
    <property type="entry name" value="Toll/interleukin-1 receptor homology (TIR) domain"/>
    <property type="match status" value="1"/>
</dbReference>
<feature type="region of interest" description="Disordered" evidence="1">
    <location>
        <begin position="1"/>
        <end position="24"/>
    </location>
</feature>
<name>Q8KDK2_CHLTE</name>
<dbReference type="OrthoDB" id="593722at2"/>